<feature type="region of interest" description="Disordered" evidence="1">
    <location>
        <begin position="313"/>
        <end position="356"/>
    </location>
</feature>
<keyword evidence="4" id="KW-1185">Reference proteome</keyword>
<dbReference type="EMBL" id="MU006778">
    <property type="protein sequence ID" value="KAF2644765.1"/>
    <property type="molecule type" value="Genomic_DNA"/>
</dbReference>
<evidence type="ECO:0000256" key="1">
    <source>
        <dbReference type="SAM" id="MobiDB-lite"/>
    </source>
</evidence>
<sequence length="727" mass="80041">MSRLEVFAAVAAVVSAFHTGAELAAQIERKRWRRDSKSENDEEDERRKLQVSLETAESLIGFRYAADIDKVGDIGLGDEIARDRLFHIAVTVQTNIVRSLQLAIKHEKAVLDLSSLHQASIINRKETIDALDELKHRVLFDQPLQRTAFGPSRISRNSRGSIVSVLPSRSPTSPSHNPITVTTPASGDLNAEKTDLTRYFSVLRKQKEPSSTSTQSPISTSESINFHPALDYLLRGKNPEERHEIMKDIDELIAAYQDLAVNGDRAAALAALTGQSEKVKRDTLAVLMAGGSKGNASLHQDALELLKRLPSASGETQGKSEYPAYNHNVLDPKNDKRYSEWTKGPQPAPATSRWSDVSSVYSDHTVVSEPPSLYRHGSTSSYGSDQQPAEPPTPPRKNNYLSASNSQPTKTAYLGINRLQTSIAPSNASPRVDSCIVAPLAVRSRSTTPTNDIYAALQKPLPPIKDHDDAYHDSTKQGRGGIHLSPNDEVCRQVNASARTPKGTPTTPLNSRPVTPVSRPMTPCIVTTITTPAQEKMMGGRPCKDNNYWGFCKGAWATREELKKGFNLEARPTGMYTTSQVWQCKSCNFTGTSVLIPHPTKKNKKETIVDPTICSSSVGIRYRWAFLAKSHVKQTTPSTKPIGYQRKPGESSDCSFGCTICSVERSVSGIFGNVETLMNHIFMEHVRPGRLSSSTLKSVHCIIDRTARSDEDWDLNIPNEDTCVLLF</sequence>
<protein>
    <submittedName>
        <fullName evidence="3">Uncharacterized protein</fullName>
    </submittedName>
</protein>
<accession>A0A6A6SAG9</accession>
<feature type="compositionally biased region" description="Polar residues" evidence="1">
    <location>
        <begin position="165"/>
        <end position="185"/>
    </location>
</feature>
<dbReference type="Proteomes" id="UP000799753">
    <property type="component" value="Unassembled WGS sequence"/>
</dbReference>
<feature type="compositionally biased region" description="Basic and acidic residues" evidence="1">
    <location>
        <begin position="464"/>
        <end position="476"/>
    </location>
</feature>
<feature type="region of interest" description="Disordered" evidence="1">
    <location>
        <begin position="165"/>
        <end position="189"/>
    </location>
</feature>
<feature type="compositionally biased region" description="Basic and acidic residues" evidence="1">
    <location>
        <begin position="330"/>
        <end position="340"/>
    </location>
</feature>
<feature type="region of interest" description="Disordered" evidence="1">
    <location>
        <begin position="368"/>
        <end position="406"/>
    </location>
</feature>
<evidence type="ECO:0000313" key="3">
    <source>
        <dbReference type="EMBL" id="KAF2644765.1"/>
    </source>
</evidence>
<dbReference type="AlphaFoldDB" id="A0A6A6SAG9"/>
<feature type="compositionally biased region" description="Polar residues" evidence="1">
    <location>
        <begin position="377"/>
        <end position="387"/>
    </location>
</feature>
<feature type="signal peptide" evidence="2">
    <location>
        <begin position="1"/>
        <end position="16"/>
    </location>
</feature>
<feature type="compositionally biased region" description="Polar residues" evidence="1">
    <location>
        <begin position="494"/>
        <end position="513"/>
    </location>
</feature>
<evidence type="ECO:0000256" key="2">
    <source>
        <dbReference type="SAM" id="SignalP"/>
    </source>
</evidence>
<feature type="region of interest" description="Disordered" evidence="1">
    <location>
        <begin position="464"/>
        <end position="520"/>
    </location>
</feature>
<organism evidence="3 4">
    <name type="scientific">Massarina eburnea CBS 473.64</name>
    <dbReference type="NCBI Taxonomy" id="1395130"/>
    <lineage>
        <taxon>Eukaryota</taxon>
        <taxon>Fungi</taxon>
        <taxon>Dikarya</taxon>
        <taxon>Ascomycota</taxon>
        <taxon>Pezizomycotina</taxon>
        <taxon>Dothideomycetes</taxon>
        <taxon>Pleosporomycetidae</taxon>
        <taxon>Pleosporales</taxon>
        <taxon>Massarineae</taxon>
        <taxon>Massarinaceae</taxon>
        <taxon>Massarina</taxon>
    </lineage>
</organism>
<gene>
    <name evidence="3" type="ORF">P280DRAFT_179519</name>
</gene>
<feature type="chain" id="PRO_5025533794" evidence="2">
    <location>
        <begin position="17"/>
        <end position="727"/>
    </location>
</feature>
<dbReference type="OrthoDB" id="25896at2759"/>
<evidence type="ECO:0000313" key="4">
    <source>
        <dbReference type="Proteomes" id="UP000799753"/>
    </source>
</evidence>
<name>A0A6A6SAG9_9PLEO</name>
<reference evidence="3" key="1">
    <citation type="journal article" date="2020" name="Stud. Mycol.">
        <title>101 Dothideomycetes genomes: a test case for predicting lifestyles and emergence of pathogens.</title>
        <authorList>
            <person name="Haridas S."/>
            <person name="Albert R."/>
            <person name="Binder M."/>
            <person name="Bloem J."/>
            <person name="Labutti K."/>
            <person name="Salamov A."/>
            <person name="Andreopoulos B."/>
            <person name="Baker S."/>
            <person name="Barry K."/>
            <person name="Bills G."/>
            <person name="Bluhm B."/>
            <person name="Cannon C."/>
            <person name="Castanera R."/>
            <person name="Culley D."/>
            <person name="Daum C."/>
            <person name="Ezra D."/>
            <person name="Gonzalez J."/>
            <person name="Henrissat B."/>
            <person name="Kuo A."/>
            <person name="Liang C."/>
            <person name="Lipzen A."/>
            <person name="Lutzoni F."/>
            <person name="Magnuson J."/>
            <person name="Mondo S."/>
            <person name="Nolan M."/>
            <person name="Ohm R."/>
            <person name="Pangilinan J."/>
            <person name="Park H.-J."/>
            <person name="Ramirez L."/>
            <person name="Alfaro M."/>
            <person name="Sun H."/>
            <person name="Tritt A."/>
            <person name="Yoshinaga Y."/>
            <person name="Zwiers L.-H."/>
            <person name="Turgeon B."/>
            <person name="Goodwin S."/>
            <person name="Spatafora J."/>
            <person name="Crous P."/>
            <person name="Grigoriev I."/>
        </authorList>
    </citation>
    <scope>NUCLEOTIDE SEQUENCE</scope>
    <source>
        <strain evidence="3">CBS 473.64</strain>
    </source>
</reference>
<keyword evidence="2" id="KW-0732">Signal</keyword>
<proteinExistence type="predicted"/>